<evidence type="ECO:0000313" key="2">
    <source>
        <dbReference type="Proteomes" id="UP001430193"/>
    </source>
</evidence>
<dbReference type="EMBL" id="JADIKF010000035">
    <property type="protein sequence ID" value="MBM7128686.1"/>
    <property type="molecule type" value="Genomic_DNA"/>
</dbReference>
<dbReference type="RefSeq" id="WP_204630308.1">
    <property type="nucleotide sequence ID" value="NZ_BSOC01000006.1"/>
</dbReference>
<dbReference type="Pfam" id="PF13646">
    <property type="entry name" value="HEAT_2"/>
    <property type="match status" value="1"/>
</dbReference>
<reference evidence="1" key="1">
    <citation type="submission" date="2020-10" db="EMBL/GenBank/DDBJ databases">
        <title>Phylogeny of dyella-like bacteria.</title>
        <authorList>
            <person name="Fu J."/>
        </authorList>
    </citation>
    <scope>NUCLEOTIDE SEQUENCE</scope>
    <source>
        <strain evidence="1">DHON07</strain>
    </source>
</reference>
<dbReference type="SUPFAM" id="SSF48371">
    <property type="entry name" value="ARM repeat"/>
    <property type="match status" value="1"/>
</dbReference>
<proteinExistence type="predicted"/>
<keyword evidence="2" id="KW-1185">Reference proteome</keyword>
<dbReference type="InterPro" id="IPR011989">
    <property type="entry name" value="ARM-like"/>
</dbReference>
<dbReference type="InterPro" id="IPR016024">
    <property type="entry name" value="ARM-type_fold"/>
</dbReference>
<dbReference type="Gene3D" id="1.25.10.10">
    <property type="entry name" value="Leucine-rich Repeat Variant"/>
    <property type="match status" value="1"/>
</dbReference>
<comment type="caution">
    <text evidence="1">The sequence shown here is derived from an EMBL/GenBank/DDBJ whole genome shotgun (WGS) entry which is preliminary data.</text>
</comment>
<sequence length="437" mass="48591">MAGIDPMNGPNTQKDTIQVAAWLDDLARREMAVENILALGHRAIEPLAHYLKQGPQPVSQPRVLAVQMLGRLHDARVPELLRQLLRAYPLHELPPGLAESEYRVKDAAMGALVVQNEATVDDICWAIQSERLPSAIRAAGTLRVLGLRASLVELLTDDVLASPAESALHALRPESVQSVLAAIQAWLDPSSDSPRTRLALVRAFRWLASIHVAVERGLTDKALSHACCMVHSAAALVMPDVKDTATIEALLHGVLSKDPILASACRDRLQQAGPLFLESGLDILRANRERDIYDNAHPSDTWGRYWLLTQLLQWTGDNARNLHRVMTAVSEDELVFGIHRWNTPTAAALKQLIHHANSRVRAAAAIAVERLDPVESGSWLTNRLSDRNWDVRWQAYTALKHRITARYVRIYLADIPLSAWAINPLKCLHLLMMSRRP</sequence>
<dbReference type="Proteomes" id="UP001430193">
    <property type="component" value="Unassembled WGS sequence"/>
</dbReference>
<evidence type="ECO:0000313" key="1">
    <source>
        <dbReference type="EMBL" id="MBM7128686.1"/>
    </source>
</evidence>
<accession>A0ABS2KBX4</accession>
<organism evidence="1 2">
    <name type="scientific">Dyella mobilis</name>
    <dbReference type="NCBI Taxonomy" id="1849582"/>
    <lineage>
        <taxon>Bacteria</taxon>
        <taxon>Pseudomonadati</taxon>
        <taxon>Pseudomonadota</taxon>
        <taxon>Gammaproteobacteria</taxon>
        <taxon>Lysobacterales</taxon>
        <taxon>Rhodanobacteraceae</taxon>
        <taxon>Dyella</taxon>
    </lineage>
</organism>
<protein>
    <submittedName>
        <fullName evidence="1">HEAT repeat domain-containing protein</fullName>
    </submittedName>
</protein>
<gene>
    <name evidence="1" type="ORF">ISS99_04040</name>
</gene>
<name>A0ABS2KBX4_9GAMM</name>